<organism evidence="1">
    <name type="scientific">uncultured Desulfobacterium sp</name>
    <dbReference type="NCBI Taxonomy" id="201089"/>
    <lineage>
        <taxon>Bacteria</taxon>
        <taxon>Pseudomonadati</taxon>
        <taxon>Thermodesulfobacteriota</taxon>
        <taxon>Desulfobacteria</taxon>
        <taxon>Desulfobacterales</taxon>
        <taxon>Desulfobacteriaceae</taxon>
        <taxon>Desulfobacterium</taxon>
        <taxon>environmental samples</taxon>
    </lineage>
</organism>
<accession>E1YCS8</accession>
<gene>
    <name evidence="1" type="ORF">N47_G36960</name>
</gene>
<evidence type="ECO:0000313" key="1">
    <source>
        <dbReference type="EMBL" id="CBX28372.1"/>
    </source>
</evidence>
<proteinExistence type="predicted"/>
<name>E1YCS8_9BACT</name>
<protein>
    <submittedName>
        <fullName evidence="1">Uncharacterized protein</fullName>
    </submittedName>
</protein>
<sequence>MHTGIISGFPVLVYDAMDSAICPGNDPVFSLVSLFFKDLII</sequence>
<reference evidence="1" key="1">
    <citation type="journal article" date="2011" name="Environ. Microbiol.">
        <title>Genomic insights into the metabolic potential of the polycyclic aromatic hydrocarbon degrading sulfate-reducing Deltaproteobacterium N47.</title>
        <authorList>
            <person name="Bergmann F."/>
            <person name="Selesi D."/>
            <person name="Weinmaier T."/>
            <person name="Tischler P."/>
            <person name="Rattei T."/>
            <person name="Meckenstock R.U."/>
        </authorList>
    </citation>
    <scope>NUCLEOTIDE SEQUENCE</scope>
</reference>
<dbReference type="AlphaFoldDB" id="E1YCS8"/>
<dbReference type="EMBL" id="FR695868">
    <property type="protein sequence ID" value="CBX28372.1"/>
    <property type="molecule type" value="Genomic_DNA"/>
</dbReference>